<proteinExistence type="predicted"/>
<organism evidence="1 2">
    <name type="scientific">Thalictrum thalictroides</name>
    <name type="common">Rue-anemone</name>
    <name type="synonym">Anemone thalictroides</name>
    <dbReference type="NCBI Taxonomy" id="46969"/>
    <lineage>
        <taxon>Eukaryota</taxon>
        <taxon>Viridiplantae</taxon>
        <taxon>Streptophyta</taxon>
        <taxon>Embryophyta</taxon>
        <taxon>Tracheophyta</taxon>
        <taxon>Spermatophyta</taxon>
        <taxon>Magnoliopsida</taxon>
        <taxon>Ranunculales</taxon>
        <taxon>Ranunculaceae</taxon>
        <taxon>Thalictroideae</taxon>
        <taxon>Thalictrum</taxon>
    </lineage>
</organism>
<protein>
    <submittedName>
        <fullName evidence="1">Uncharacterized protein</fullName>
    </submittedName>
</protein>
<sequence>MEFFRGEEGEPTHDWWRRFSVDSIVGVVKENLKKDLWEWNLILENTGRKRKGWLGTFGSMLHGFGQCWKPKFNPKIGQGR</sequence>
<gene>
    <name evidence="1" type="ORF">FRX31_021681</name>
</gene>
<evidence type="ECO:0000313" key="2">
    <source>
        <dbReference type="Proteomes" id="UP000554482"/>
    </source>
</evidence>
<keyword evidence="2" id="KW-1185">Reference proteome</keyword>
<dbReference type="AlphaFoldDB" id="A0A7J6VV97"/>
<dbReference type="Proteomes" id="UP000554482">
    <property type="component" value="Unassembled WGS sequence"/>
</dbReference>
<comment type="caution">
    <text evidence="1">The sequence shown here is derived from an EMBL/GenBank/DDBJ whole genome shotgun (WGS) entry which is preliminary data.</text>
</comment>
<reference evidence="1 2" key="1">
    <citation type="submission" date="2020-06" db="EMBL/GenBank/DDBJ databases">
        <title>Transcriptomic and genomic resources for Thalictrum thalictroides and T. hernandezii: Facilitating candidate gene discovery in an emerging model plant lineage.</title>
        <authorList>
            <person name="Arias T."/>
            <person name="Riano-Pachon D.M."/>
            <person name="Di Stilio V.S."/>
        </authorList>
    </citation>
    <scope>NUCLEOTIDE SEQUENCE [LARGE SCALE GENOMIC DNA]</scope>
    <source>
        <strain evidence="2">cv. WT478/WT964</strain>
        <tissue evidence="1">Leaves</tissue>
    </source>
</reference>
<evidence type="ECO:0000313" key="1">
    <source>
        <dbReference type="EMBL" id="KAF5188731.1"/>
    </source>
</evidence>
<accession>A0A7J6VV97</accession>
<name>A0A7J6VV97_THATH</name>
<dbReference type="EMBL" id="JABWDY010026384">
    <property type="protein sequence ID" value="KAF5188731.1"/>
    <property type="molecule type" value="Genomic_DNA"/>
</dbReference>